<feature type="region of interest" description="Disordered" evidence="1">
    <location>
        <begin position="1"/>
        <end position="62"/>
    </location>
</feature>
<feature type="transmembrane region" description="Helical" evidence="2">
    <location>
        <begin position="354"/>
        <end position="372"/>
    </location>
</feature>
<protein>
    <submittedName>
        <fullName evidence="3">Uncharacterized protein</fullName>
    </submittedName>
</protein>
<feature type="transmembrane region" description="Helical" evidence="2">
    <location>
        <begin position="272"/>
        <end position="290"/>
    </location>
</feature>
<feature type="transmembrane region" description="Helical" evidence="2">
    <location>
        <begin position="508"/>
        <end position="528"/>
    </location>
</feature>
<name>A0A7S3YND3_9EUKA</name>
<dbReference type="InterPro" id="IPR006461">
    <property type="entry name" value="PLAC_motif_containing"/>
</dbReference>
<feature type="transmembrane region" description="Helical" evidence="2">
    <location>
        <begin position="133"/>
        <end position="166"/>
    </location>
</feature>
<accession>A0A7S3YND3</accession>
<feature type="transmembrane region" description="Helical" evidence="2">
    <location>
        <begin position="302"/>
        <end position="334"/>
    </location>
</feature>
<dbReference type="EMBL" id="HBIV01011535">
    <property type="protein sequence ID" value="CAE0657035.1"/>
    <property type="molecule type" value="Transcribed_RNA"/>
</dbReference>
<feature type="transmembrane region" description="Helical" evidence="2">
    <location>
        <begin position="246"/>
        <end position="266"/>
    </location>
</feature>
<dbReference type="PANTHER" id="PTHR15907">
    <property type="entry name" value="DUF614 FAMILY PROTEIN-RELATED"/>
    <property type="match status" value="1"/>
</dbReference>
<dbReference type="AlphaFoldDB" id="A0A7S3YND3"/>
<evidence type="ECO:0000256" key="1">
    <source>
        <dbReference type="SAM" id="MobiDB-lite"/>
    </source>
</evidence>
<proteinExistence type="predicted"/>
<sequence>MEALSEPVNAEIGELGLAEGERTLKGDGVNATQPEHDFDNDNDDDAIGDGESKTVNNGGGNVGSDGPAVAVAVPVPESAAGAQQFHAGGWGTGMFDCCLDMEACWWSCWCSCLVFSRTHHSFGIVNSSRSFGLFVICILSWPAVAIFLGLGIATLHLIVSLTLLFYYRATIRTRLRETLQIQGDFCTDWIAHCCCIPCVTSQEARQAKIMGRPYADFITGENITGELVPPSPENAGIWPHMQTLSLLTRLLCGLLFVIFAISAILWHQKESSVVYVLVFVAPLVILYFTYWRSSRHELPLDVVMKLFFAGFFVATLSAIVIESVLSPIVSVVILNPKTMKRPSQQPIEQFIQEHIAQLLIYTFINGFFVAAATEEFTKYMVVNGCWLPHPLRTPKAVLIAYVAGALGFATMENVEYAFSAHPTQGLNKFESELVLLFIRSVLPVHAICAALQAHKAIQRDFEQVPTSVVQVLAPPVILHGFFDFILMFLSFVFVGYDTGLGRNGVTAVMLVIPFVIALAGFAYTWLVLRAQRDRMGQGMNMSASEYVHALAAASSVPVF</sequence>
<dbReference type="NCBIfam" id="TIGR01571">
    <property type="entry name" value="A_thal_Cys_rich"/>
    <property type="match status" value="1"/>
</dbReference>
<organism evidence="3">
    <name type="scientific">Lotharella globosa</name>
    <dbReference type="NCBI Taxonomy" id="91324"/>
    <lineage>
        <taxon>Eukaryota</taxon>
        <taxon>Sar</taxon>
        <taxon>Rhizaria</taxon>
        <taxon>Cercozoa</taxon>
        <taxon>Chlorarachniophyceae</taxon>
        <taxon>Lotharella</taxon>
    </lineage>
</organism>
<evidence type="ECO:0000313" key="3">
    <source>
        <dbReference type="EMBL" id="CAE0657035.1"/>
    </source>
</evidence>
<dbReference type="Pfam" id="PF04749">
    <property type="entry name" value="PLAC8"/>
    <property type="match status" value="1"/>
</dbReference>
<dbReference type="GO" id="GO:0008233">
    <property type="term" value="F:peptidase activity"/>
    <property type="evidence" value="ECO:0007669"/>
    <property type="project" value="InterPro"/>
</dbReference>
<feature type="transmembrane region" description="Helical" evidence="2">
    <location>
        <begin position="472"/>
        <end position="496"/>
    </location>
</feature>
<dbReference type="Pfam" id="PF13367">
    <property type="entry name" value="PrsW-protease"/>
    <property type="match status" value="1"/>
</dbReference>
<gene>
    <name evidence="3" type="ORF">LGLO00237_LOCUS8602</name>
</gene>
<keyword evidence="2" id="KW-1133">Transmembrane helix</keyword>
<evidence type="ECO:0000256" key="2">
    <source>
        <dbReference type="SAM" id="Phobius"/>
    </source>
</evidence>
<reference evidence="3" key="1">
    <citation type="submission" date="2021-01" db="EMBL/GenBank/DDBJ databases">
        <authorList>
            <person name="Corre E."/>
            <person name="Pelletier E."/>
            <person name="Niang G."/>
            <person name="Scheremetjew M."/>
            <person name="Finn R."/>
            <person name="Kale V."/>
            <person name="Holt S."/>
            <person name="Cochrane G."/>
            <person name="Meng A."/>
            <person name="Brown T."/>
            <person name="Cohen L."/>
        </authorList>
    </citation>
    <scope>NUCLEOTIDE SEQUENCE</scope>
    <source>
        <strain evidence="3">CCCM811</strain>
    </source>
</reference>
<keyword evidence="2" id="KW-0812">Transmembrane</keyword>
<keyword evidence="2" id="KW-0472">Membrane</keyword>
<dbReference type="InterPro" id="IPR026898">
    <property type="entry name" value="PrsW"/>
</dbReference>